<dbReference type="RefSeq" id="WP_154154467.1">
    <property type="nucleotide sequence ID" value="NZ_SZWE01000002.1"/>
</dbReference>
<dbReference type="GO" id="GO:0032259">
    <property type="term" value="P:methylation"/>
    <property type="evidence" value="ECO:0007669"/>
    <property type="project" value="UniProtKB-KW"/>
</dbReference>
<dbReference type="InterPro" id="IPR041698">
    <property type="entry name" value="Methyltransf_25"/>
</dbReference>
<evidence type="ECO:0000313" key="4">
    <source>
        <dbReference type="Proteomes" id="UP000564704"/>
    </source>
</evidence>
<dbReference type="Gene3D" id="3.40.50.150">
    <property type="entry name" value="Vaccinia Virus protein VP39"/>
    <property type="match status" value="1"/>
</dbReference>
<dbReference type="CDD" id="cd02440">
    <property type="entry name" value="AdoMet_MTases"/>
    <property type="match status" value="1"/>
</dbReference>
<accession>A0A844CNE3</accession>
<keyword evidence="3" id="KW-0489">Methyltransferase</keyword>
<reference evidence="3 4" key="1">
    <citation type="submission" date="2019-05" db="EMBL/GenBank/DDBJ databases">
        <title>Roseovarius bejariae sp. nov., a moderately halophylic bacterium isolated from a saline soil in Rambla Salada (Murcia).</title>
        <authorList>
            <person name="Castro D.J."/>
            <person name="Gomez-Altuve A."/>
            <person name="Reina J.C."/>
            <person name="Rodriguez M."/>
            <person name="Sampedro I."/>
            <person name="Llamas I."/>
            <person name="Martinez-Checa F."/>
        </authorList>
    </citation>
    <scope>NUCLEOTIDE SEQUENCE [LARGE SCALE GENOMIC DNA]</scope>
    <source>
        <strain evidence="3 4">A21</strain>
    </source>
</reference>
<gene>
    <name evidence="3" type="ORF">FDP25_15625</name>
</gene>
<proteinExistence type="predicted"/>
<keyword evidence="4" id="KW-1185">Reference proteome</keyword>
<protein>
    <submittedName>
        <fullName evidence="3">Class I SAM-dependent methyltransferase</fullName>
    </submittedName>
</protein>
<dbReference type="EMBL" id="SZWE01000002">
    <property type="protein sequence ID" value="MRU16871.1"/>
    <property type="molecule type" value="Genomic_DNA"/>
</dbReference>
<evidence type="ECO:0000256" key="1">
    <source>
        <dbReference type="ARBA" id="ARBA00022679"/>
    </source>
</evidence>
<dbReference type="AlphaFoldDB" id="A0A844CNE3"/>
<feature type="domain" description="Methyltransferase" evidence="2">
    <location>
        <begin position="43"/>
        <end position="136"/>
    </location>
</feature>
<sequence>MTSNNAFWDKIAERYAAMPVGNQTAYEQTVERVASHLNASDQVVEVGCGTATTALALAPKVARMLATDASAEMVRIGREKAEAQDVENIEILQAGIDDPRLATGQHDAVMAFSLLHLVDDLDATLVQVARMLKPGGLFISKTPCLRAMWYLRPVLPVLRLMGKAPGGVAFFSPEVLEAAIRRAGFEIVETGDYPAKTPPRRFVVARKG</sequence>
<dbReference type="PANTHER" id="PTHR43861">
    <property type="entry name" value="TRANS-ACONITATE 2-METHYLTRANSFERASE-RELATED"/>
    <property type="match status" value="1"/>
</dbReference>
<dbReference type="GO" id="GO:0008168">
    <property type="term" value="F:methyltransferase activity"/>
    <property type="evidence" value="ECO:0007669"/>
    <property type="project" value="UniProtKB-KW"/>
</dbReference>
<dbReference type="Proteomes" id="UP000564704">
    <property type="component" value="Unassembled WGS sequence"/>
</dbReference>
<dbReference type="Pfam" id="PF13649">
    <property type="entry name" value="Methyltransf_25"/>
    <property type="match status" value="1"/>
</dbReference>
<evidence type="ECO:0000259" key="2">
    <source>
        <dbReference type="Pfam" id="PF13649"/>
    </source>
</evidence>
<keyword evidence="1 3" id="KW-0808">Transferase</keyword>
<evidence type="ECO:0000313" key="3">
    <source>
        <dbReference type="EMBL" id="MRU16871.1"/>
    </source>
</evidence>
<comment type="caution">
    <text evidence="3">The sequence shown here is derived from an EMBL/GenBank/DDBJ whole genome shotgun (WGS) entry which is preliminary data.</text>
</comment>
<dbReference type="OrthoDB" id="5642573at2"/>
<dbReference type="InterPro" id="IPR029063">
    <property type="entry name" value="SAM-dependent_MTases_sf"/>
</dbReference>
<name>A0A844CNE3_9RHOB</name>
<dbReference type="SUPFAM" id="SSF53335">
    <property type="entry name" value="S-adenosyl-L-methionine-dependent methyltransferases"/>
    <property type="match status" value="1"/>
</dbReference>
<organism evidence="3 4">
    <name type="scientific">Roseovarius bejariae</name>
    <dbReference type="NCBI Taxonomy" id="2576383"/>
    <lineage>
        <taxon>Bacteria</taxon>
        <taxon>Pseudomonadati</taxon>
        <taxon>Pseudomonadota</taxon>
        <taxon>Alphaproteobacteria</taxon>
        <taxon>Rhodobacterales</taxon>
        <taxon>Roseobacteraceae</taxon>
        <taxon>Roseovarius</taxon>
    </lineage>
</organism>